<dbReference type="RefSeq" id="WP_022920870.1">
    <property type="nucleotide sequence ID" value="NZ_BMLB01000001.1"/>
</dbReference>
<evidence type="ECO:0008006" key="4">
    <source>
        <dbReference type="Google" id="ProtNLM"/>
    </source>
</evidence>
<gene>
    <name evidence="2" type="ORF">GCM10011509_03650</name>
</gene>
<dbReference type="Pfam" id="PF14012">
    <property type="entry name" value="DUF4229"/>
    <property type="match status" value="1"/>
</dbReference>
<keyword evidence="3" id="KW-1185">Reference proteome</keyword>
<dbReference type="EMBL" id="BMLB01000001">
    <property type="protein sequence ID" value="GGK58550.1"/>
    <property type="molecule type" value="Genomic_DNA"/>
</dbReference>
<comment type="caution">
    <text evidence="2">The sequence shown here is derived from an EMBL/GenBank/DDBJ whole genome shotgun (WGS) entry which is preliminary data.</text>
</comment>
<name>A0ABQ2F4C8_9MICO</name>
<keyword evidence="1" id="KW-0472">Membrane</keyword>
<proteinExistence type="predicted"/>
<organism evidence="2 3">
    <name type="scientific">Ornithinimicrobium pekingense</name>
    <dbReference type="NCBI Taxonomy" id="384677"/>
    <lineage>
        <taxon>Bacteria</taxon>
        <taxon>Bacillati</taxon>
        <taxon>Actinomycetota</taxon>
        <taxon>Actinomycetes</taxon>
        <taxon>Micrococcales</taxon>
        <taxon>Ornithinimicrobiaceae</taxon>
        <taxon>Ornithinimicrobium</taxon>
    </lineage>
</organism>
<keyword evidence="1" id="KW-1133">Transmembrane helix</keyword>
<reference evidence="3" key="1">
    <citation type="journal article" date="2019" name="Int. J. Syst. Evol. Microbiol.">
        <title>The Global Catalogue of Microorganisms (GCM) 10K type strain sequencing project: providing services to taxonomists for standard genome sequencing and annotation.</title>
        <authorList>
            <consortium name="The Broad Institute Genomics Platform"/>
            <consortium name="The Broad Institute Genome Sequencing Center for Infectious Disease"/>
            <person name="Wu L."/>
            <person name="Ma J."/>
        </authorList>
    </citation>
    <scope>NUCLEOTIDE SEQUENCE [LARGE SCALE GENOMIC DNA]</scope>
    <source>
        <strain evidence="3">CGMCC 1.5362</strain>
    </source>
</reference>
<evidence type="ECO:0000256" key="1">
    <source>
        <dbReference type="SAM" id="Phobius"/>
    </source>
</evidence>
<evidence type="ECO:0000313" key="2">
    <source>
        <dbReference type="EMBL" id="GGK58550.1"/>
    </source>
</evidence>
<evidence type="ECO:0000313" key="3">
    <source>
        <dbReference type="Proteomes" id="UP000662111"/>
    </source>
</evidence>
<dbReference type="InterPro" id="IPR025323">
    <property type="entry name" value="DUF4229"/>
</dbReference>
<keyword evidence="1" id="KW-0812">Transmembrane</keyword>
<dbReference type="Proteomes" id="UP000662111">
    <property type="component" value="Unassembled WGS sequence"/>
</dbReference>
<feature type="transmembrane region" description="Helical" evidence="1">
    <location>
        <begin position="7"/>
        <end position="24"/>
    </location>
</feature>
<sequence length="83" mass="9644">MIAFRYTVMRLMIFVGFFAVLLLLEVSLPWAAVGGALLSMVVSYFLLARDREQMAASLERRVEARMTRRREQMEAERVAEDEE</sequence>
<accession>A0ABQ2F4C8</accession>
<protein>
    <recommendedName>
        <fullName evidence="4">DUF4229 domain-containing protein</fullName>
    </recommendedName>
</protein>
<feature type="transmembrane region" description="Helical" evidence="1">
    <location>
        <begin position="30"/>
        <end position="47"/>
    </location>
</feature>